<reference evidence="1" key="1">
    <citation type="submission" date="2022-08" db="EMBL/GenBank/DDBJ databases">
        <authorList>
            <consortium name="DOE Joint Genome Institute"/>
            <person name="Min B."/>
            <person name="Riley R."/>
            <person name="Sierra-Patev S."/>
            <person name="Naranjo-Ortiz M."/>
            <person name="Looney B."/>
            <person name="Konkel Z."/>
            <person name="Slot J.C."/>
            <person name="Sakamoto Y."/>
            <person name="Steenwyk J.L."/>
            <person name="Rokas A."/>
            <person name="Carro J."/>
            <person name="Camarero S."/>
            <person name="Ferreira P."/>
            <person name="Molpeceres G."/>
            <person name="Ruiz-Duenas F.J."/>
            <person name="Serrano A."/>
            <person name="Henrissat B."/>
            <person name="Drula E."/>
            <person name="Hughes K.W."/>
            <person name="Mata J.L."/>
            <person name="Ishikawa N.K."/>
            <person name="Vargas-Isla R."/>
            <person name="Ushijima S."/>
            <person name="Smith C.A."/>
            <person name="Ahrendt S."/>
            <person name="Andreopoulos W."/>
            <person name="He G."/>
            <person name="Labutti K."/>
            <person name="Lipzen A."/>
            <person name="Ng V."/>
            <person name="Sandor L."/>
            <person name="Barry K."/>
            <person name="Martinez A.T."/>
            <person name="Xiao Y."/>
            <person name="Gibbons J.G."/>
            <person name="Terashima K."/>
            <person name="Hibbett D.S."/>
            <person name="Grigoriev I.V."/>
        </authorList>
    </citation>
    <scope>NUCLEOTIDE SEQUENCE</scope>
    <source>
        <strain evidence="1">Sp2 HRB7682 ss15</strain>
    </source>
</reference>
<dbReference type="Proteomes" id="UP001150238">
    <property type="component" value="Unassembled WGS sequence"/>
</dbReference>
<organism evidence="1 3">
    <name type="scientific">Lentinula lateritia</name>
    <dbReference type="NCBI Taxonomy" id="40482"/>
    <lineage>
        <taxon>Eukaryota</taxon>
        <taxon>Fungi</taxon>
        <taxon>Dikarya</taxon>
        <taxon>Basidiomycota</taxon>
        <taxon>Agaricomycotina</taxon>
        <taxon>Agaricomycetes</taxon>
        <taxon>Agaricomycetidae</taxon>
        <taxon>Agaricales</taxon>
        <taxon>Marasmiineae</taxon>
        <taxon>Omphalotaceae</taxon>
        <taxon>Lentinula</taxon>
    </lineage>
</organism>
<gene>
    <name evidence="2" type="ORF">C8J55DRAFT_426246</name>
    <name evidence="1" type="ORF">C8J55DRAFT_438471</name>
</gene>
<dbReference type="EMBL" id="JANVFS010000012">
    <property type="protein sequence ID" value="KAJ4484269.1"/>
    <property type="molecule type" value="Genomic_DNA"/>
</dbReference>
<comment type="caution">
    <text evidence="1">The sequence shown here is derived from an EMBL/GenBank/DDBJ whole genome shotgun (WGS) entry which is preliminary data.</text>
</comment>
<accession>A0A9W8ZVI4</accession>
<dbReference type="EMBL" id="JANVFS010000040">
    <property type="protein sequence ID" value="KAJ4467642.1"/>
    <property type="molecule type" value="Genomic_DNA"/>
</dbReference>
<name>A0A9W8ZVI4_9AGAR</name>
<sequence length="447" mass="50672">MHLVWENLIKNLLKLWSTDFKGLDSGQENYKFTKTVWEAIGAATATCGSTIPSAFGVRVPNISGDGVYMSAEMLSFWTLYLGPILLRSHFTNEAYYDHFIELVRLLNICLQFEISDVELADIHEGFIKWVDEYERIYYQFDPERIALCPLTIHGLLHIAPSIKATGPVWCYWAFPMERYCGKLGPTIRSRRFPFAALARQVLEEARLAQIKVFYNVTELLSLTPPTQGMIQGSFTDIAYPSCRLLPPRIMKPPELSQLVPLIGALVTRFSSETQRVTPGVVKQCLSQAEIQDWGRVQRTDSVAGDTMRAAMVGKLREDNRDASFVRYEMYIDKYATRQSVEPEFMLKTFYGQLQHVYVVRFTNPCPALHISSPKTLIMAQVKSCKLVGSQIPGLDIHFYHGMGSTHVIDITSLQCVVGRVPCGKDQWAIIDRSGSLARAEYLELDDE</sequence>
<evidence type="ECO:0000313" key="1">
    <source>
        <dbReference type="EMBL" id="KAJ4467642.1"/>
    </source>
</evidence>
<dbReference type="AlphaFoldDB" id="A0A9W8ZVI4"/>
<dbReference type="PANTHER" id="PTHR46579">
    <property type="entry name" value="F5/8 TYPE C DOMAIN-CONTAINING PROTEIN-RELATED"/>
    <property type="match status" value="1"/>
</dbReference>
<proteinExistence type="predicted"/>
<evidence type="ECO:0000313" key="2">
    <source>
        <dbReference type="EMBL" id="KAJ4484269.1"/>
    </source>
</evidence>
<dbReference type="PANTHER" id="PTHR46579:SF1">
    <property type="entry name" value="F5_8 TYPE C DOMAIN-CONTAINING PROTEIN"/>
    <property type="match status" value="1"/>
</dbReference>
<protein>
    <recommendedName>
        <fullName evidence="4">Transposase domain-containing protein</fullName>
    </recommendedName>
</protein>
<evidence type="ECO:0008006" key="4">
    <source>
        <dbReference type="Google" id="ProtNLM"/>
    </source>
</evidence>
<reference evidence="1" key="2">
    <citation type="journal article" date="2023" name="Proc. Natl. Acad. Sci. U.S.A.">
        <title>A global phylogenomic analysis of the shiitake genus Lentinula.</title>
        <authorList>
            <person name="Sierra-Patev S."/>
            <person name="Min B."/>
            <person name="Naranjo-Ortiz M."/>
            <person name="Looney B."/>
            <person name="Konkel Z."/>
            <person name="Slot J.C."/>
            <person name="Sakamoto Y."/>
            <person name="Steenwyk J.L."/>
            <person name="Rokas A."/>
            <person name="Carro J."/>
            <person name="Camarero S."/>
            <person name="Ferreira P."/>
            <person name="Molpeceres G."/>
            <person name="Ruiz-Duenas F.J."/>
            <person name="Serrano A."/>
            <person name="Henrissat B."/>
            <person name="Drula E."/>
            <person name="Hughes K.W."/>
            <person name="Mata J.L."/>
            <person name="Ishikawa N.K."/>
            <person name="Vargas-Isla R."/>
            <person name="Ushijima S."/>
            <person name="Smith C.A."/>
            <person name="Donoghue J."/>
            <person name="Ahrendt S."/>
            <person name="Andreopoulos W."/>
            <person name="He G."/>
            <person name="LaButti K."/>
            <person name="Lipzen A."/>
            <person name="Ng V."/>
            <person name="Riley R."/>
            <person name="Sandor L."/>
            <person name="Barry K."/>
            <person name="Martinez A.T."/>
            <person name="Xiao Y."/>
            <person name="Gibbons J.G."/>
            <person name="Terashima K."/>
            <person name="Grigoriev I.V."/>
            <person name="Hibbett D."/>
        </authorList>
    </citation>
    <scope>NUCLEOTIDE SEQUENCE</scope>
    <source>
        <strain evidence="1">Sp2 HRB7682 ss15</strain>
    </source>
</reference>
<evidence type="ECO:0000313" key="3">
    <source>
        <dbReference type="Proteomes" id="UP001150238"/>
    </source>
</evidence>